<dbReference type="Pfam" id="PF24042">
    <property type="entry name" value="DUF7351"/>
    <property type="match status" value="1"/>
</dbReference>
<organism evidence="3 4">
    <name type="scientific">Halomarina ordinaria</name>
    <dbReference type="NCBI Taxonomy" id="3033939"/>
    <lineage>
        <taxon>Archaea</taxon>
        <taxon>Methanobacteriati</taxon>
        <taxon>Methanobacteriota</taxon>
        <taxon>Stenosarchaea group</taxon>
        <taxon>Halobacteria</taxon>
        <taxon>Halobacteriales</taxon>
        <taxon>Natronomonadaceae</taxon>
        <taxon>Halomarina</taxon>
    </lineage>
</organism>
<dbReference type="InterPro" id="IPR036388">
    <property type="entry name" value="WH-like_DNA-bd_sf"/>
</dbReference>
<dbReference type="CDD" id="cd00090">
    <property type="entry name" value="HTH_ARSR"/>
    <property type="match status" value="1"/>
</dbReference>
<evidence type="ECO:0000313" key="3">
    <source>
        <dbReference type="EMBL" id="MFC6837598.1"/>
    </source>
</evidence>
<reference evidence="3 4" key="1">
    <citation type="journal article" date="2019" name="Int. J. Syst. Evol. Microbiol.">
        <title>The Global Catalogue of Microorganisms (GCM) 10K type strain sequencing project: providing services to taxonomists for standard genome sequencing and annotation.</title>
        <authorList>
            <consortium name="The Broad Institute Genomics Platform"/>
            <consortium name="The Broad Institute Genome Sequencing Center for Infectious Disease"/>
            <person name="Wu L."/>
            <person name="Ma J."/>
        </authorList>
    </citation>
    <scope>NUCLEOTIDE SEQUENCE [LARGE SCALE GENOMIC DNA]</scope>
    <source>
        <strain evidence="3 4">PSRA2</strain>
    </source>
</reference>
<dbReference type="Pfam" id="PF24038">
    <property type="entry name" value="DUF7347"/>
    <property type="match status" value="1"/>
</dbReference>
<proteinExistence type="predicted"/>
<sequence length="321" mass="34554">MDTSFSGEQTDDSTTPEEAFALLGNETRLAVLRTIWSEADHGEAGRDGVLPFSAIREALGVDSGNLNYHLDRLVGTFIERVDGGYRLRQAGKNVVRAVVAGTITADPSYGPVGVDTACPRCGSRLETRYRREYLYAVCSACSGGLRSHADHPEGTLGWLRVPPAGLRGRTPQEVLDAAHRRFSHMTAAMLDGVCPTCAGTVSPTLSVCSDHRFDGEELCPACLRAIPALARVTCDVCSQFRGVPPIYAVLAEPTLVAAFEEAGVHLFRSWGEAAPPSRWPFEVVEGDRPRVEYDLTLPTLTGLFTVSDDLTVAFEPAGQTG</sequence>
<feature type="domain" description="DUF7347" evidence="1">
    <location>
        <begin position="16"/>
        <end position="98"/>
    </location>
</feature>
<dbReference type="AlphaFoldDB" id="A0ABD5UBK0"/>
<dbReference type="InterPro" id="IPR011991">
    <property type="entry name" value="ArsR-like_HTH"/>
</dbReference>
<feature type="domain" description="DUF7351" evidence="2">
    <location>
        <begin position="115"/>
        <end position="312"/>
    </location>
</feature>
<dbReference type="SUPFAM" id="SSF46785">
    <property type="entry name" value="Winged helix' DNA-binding domain"/>
    <property type="match status" value="1"/>
</dbReference>
<evidence type="ECO:0000313" key="4">
    <source>
        <dbReference type="Proteomes" id="UP001596406"/>
    </source>
</evidence>
<dbReference type="Gene3D" id="1.10.10.10">
    <property type="entry name" value="Winged helix-like DNA-binding domain superfamily/Winged helix DNA-binding domain"/>
    <property type="match status" value="1"/>
</dbReference>
<protein>
    <submittedName>
        <fullName evidence="3">Winged helix-turn-helix domain-containing protein</fullName>
    </submittedName>
</protein>
<dbReference type="InterPro" id="IPR055771">
    <property type="entry name" value="DUF7347"/>
</dbReference>
<dbReference type="RefSeq" id="WP_304449262.1">
    <property type="nucleotide sequence ID" value="NZ_JARRAH010000001.1"/>
</dbReference>
<comment type="caution">
    <text evidence="3">The sequence shown here is derived from an EMBL/GenBank/DDBJ whole genome shotgun (WGS) entry which is preliminary data.</text>
</comment>
<gene>
    <name evidence="3" type="ORF">ACFQHK_13960</name>
</gene>
<evidence type="ECO:0000259" key="1">
    <source>
        <dbReference type="Pfam" id="PF24038"/>
    </source>
</evidence>
<dbReference type="Proteomes" id="UP001596406">
    <property type="component" value="Unassembled WGS sequence"/>
</dbReference>
<dbReference type="InterPro" id="IPR036390">
    <property type="entry name" value="WH_DNA-bd_sf"/>
</dbReference>
<name>A0ABD5UBK0_9EURY</name>
<dbReference type="EMBL" id="JBHSXM010000001">
    <property type="protein sequence ID" value="MFC6837598.1"/>
    <property type="molecule type" value="Genomic_DNA"/>
</dbReference>
<evidence type="ECO:0000259" key="2">
    <source>
        <dbReference type="Pfam" id="PF24042"/>
    </source>
</evidence>
<accession>A0ABD5UBK0</accession>
<keyword evidence="4" id="KW-1185">Reference proteome</keyword>
<dbReference type="InterPro" id="IPR055775">
    <property type="entry name" value="DUF7351"/>
</dbReference>